<feature type="transmembrane region" description="Helical" evidence="1">
    <location>
        <begin position="61"/>
        <end position="82"/>
    </location>
</feature>
<evidence type="ECO:0000313" key="3">
    <source>
        <dbReference type="Proteomes" id="UP000194474"/>
    </source>
</evidence>
<dbReference type="RefSeq" id="WP_086470301.1">
    <property type="nucleotide sequence ID" value="NZ_FXWK01000001.1"/>
</dbReference>
<feature type="transmembrane region" description="Helical" evidence="1">
    <location>
        <begin position="184"/>
        <end position="206"/>
    </location>
</feature>
<dbReference type="Pfam" id="PF06532">
    <property type="entry name" value="NrsF"/>
    <property type="match status" value="1"/>
</dbReference>
<dbReference type="EMBL" id="FXWK01000001">
    <property type="protein sequence ID" value="SMQ72120.1"/>
    <property type="molecule type" value="Genomic_DNA"/>
</dbReference>
<protein>
    <submittedName>
        <fullName evidence="2">Uncharacterized protein</fullName>
    </submittedName>
</protein>
<dbReference type="InterPro" id="IPR009495">
    <property type="entry name" value="NrsF"/>
</dbReference>
<proteinExistence type="predicted"/>
<feature type="transmembrane region" description="Helical" evidence="1">
    <location>
        <begin position="25"/>
        <end position="49"/>
    </location>
</feature>
<dbReference type="OrthoDB" id="7764375at2"/>
<evidence type="ECO:0000256" key="1">
    <source>
        <dbReference type="SAM" id="Phobius"/>
    </source>
</evidence>
<dbReference type="Proteomes" id="UP000194474">
    <property type="component" value="Unassembled WGS sequence"/>
</dbReference>
<keyword evidence="3" id="KW-1185">Reference proteome</keyword>
<keyword evidence="1" id="KW-0812">Transmembrane</keyword>
<feature type="transmembrane region" description="Helical" evidence="1">
    <location>
        <begin position="124"/>
        <end position="147"/>
    </location>
</feature>
<evidence type="ECO:0000313" key="2">
    <source>
        <dbReference type="EMBL" id="SMQ72120.1"/>
    </source>
</evidence>
<dbReference type="AlphaFoldDB" id="A0A1Y6FG48"/>
<organism evidence="2 3">
    <name type="scientific">Devosia lucknowensis</name>
    <dbReference type="NCBI Taxonomy" id="1096929"/>
    <lineage>
        <taxon>Bacteria</taxon>
        <taxon>Pseudomonadati</taxon>
        <taxon>Pseudomonadota</taxon>
        <taxon>Alphaproteobacteria</taxon>
        <taxon>Hyphomicrobiales</taxon>
        <taxon>Devosiaceae</taxon>
        <taxon>Devosia</taxon>
    </lineage>
</organism>
<keyword evidence="1" id="KW-0472">Membrane</keyword>
<reference evidence="3" key="1">
    <citation type="submission" date="2017-04" db="EMBL/GenBank/DDBJ databases">
        <authorList>
            <person name="Varghese N."/>
            <person name="Submissions S."/>
        </authorList>
    </citation>
    <scope>NUCLEOTIDE SEQUENCE [LARGE SCALE GENOMIC DNA]</scope>
</reference>
<accession>A0A1Y6FG48</accession>
<feature type="transmembrane region" description="Helical" evidence="1">
    <location>
        <begin position="159"/>
        <end position="178"/>
    </location>
</feature>
<sequence>MTDALIEKLASDLTPVPARAMERRLLMALLTGLALSVVLVVVLVGMVMGRPFGGAFGGSMFWIKLAYTLAFGLIGVATAPALSRPDGRIMWPLVGAAILVLAALGAGGMLWMRADFPMPMLMGATALVCPWLILVVSLPLLGVLIVAMRRFAPRSPAMAGFAAGLLSGGFGAAVYALYCAETGMLFMALWYSLGIALTAGLGALLGQRLLRW</sequence>
<feature type="transmembrane region" description="Helical" evidence="1">
    <location>
        <begin position="89"/>
        <end position="112"/>
    </location>
</feature>
<name>A0A1Y6FG48_9HYPH</name>
<keyword evidence="1" id="KW-1133">Transmembrane helix</keyword>
<gene>
    <name evidence="2" type="ORF">SAMN06295905_2041</name>
</gene>